<dbReference type="HOGENOM" id="CLU_057554_1_0_1"/>
<protein>
    <recommendedName>
        <fullName evidence="3">Aminoglycoside phosphotransferase domain-containing protein</fullName>
    </recommendedName>
</protein>
<reference evidence="2" key="1">
    <citation type="journal article" date="2014" name="Proc. Natl. Acad. Sci. U.S.A.">
        <title>Extensive sampling of basidiomycete genomes demonstrates inadequacy of the white-rot/brown-rot paradigm for wood decay fungi.</title>
        <authorList>
            <person name="Riley R."/>
            <person name="Salamov A.A."/>
            <person name="Brown D.W."/>
            <person name="Nagy L.G."/>
            <person name="Floudas D."/>
            <person name="Held B.W."/>
            <person name="Levasseur A."/>
            <person name="Lombard V."/>
            <person name="Morin E."/>
            <person name="Otillar R."/>
            <person name="Lindquist E.A."/>
            <person name="Sun H."/>
            <person name="LaButti K.M."/>
            <person name="Schmutz J."/>
            <person name="Jabbour D."/>
            <person name="Luo H."/>
            <person name="Baker S.E."/>
            <person name="Pisabarro A.G."/>
            <person name="Walton J.D."/>
            <person name="Blanchette R.A."/>
            <person name="Henrissat B."/>
            <person name="Martin F."/>
            <person name="Cullen D."/>
            <person name="Hibbett D.S."/>
            <person name="Grigoriev I.V."/>
        </authorList>
    </citation>
    <scope>NUCLEOTIDE SEQUENCE [LARGE SCALE GENOMIC DNA]</scope>
    <source>
        <strain evidence="2">MUCL 33604</strain>
    </source>
</reference>
<dbReference type="InParanoid" id="A0A067PRI3"/>
<organism evidence="1 2">
    <name type="scientific">Jaapia argillacea MUCL 33604</name>
    <dbReference type="NCBI Taxonomy" id="933084"/>
    <lineage>
        <taxon>Eukaryota</taxon>
        <taxon>Fungi</taxon>
        <taxon>Dikarya</taxon>
        <taxon>Basidiomycota</taxon>
        <taxon>Agaricomycotina</taxon>
        <taxon>Agaricomycetes</taxon>
        <taxon>Agaricomycetidae</taxon>
        <taxon>Jaapiales</taxon>
        <taxon>Jaapiaceae</taxon>
        <taxon>Jaapia</taxon>
    </lineage>
</organism>
<dbReference type="InterPro" id="IPR011009">
    <property type="entry name" value="Kinase-like_dom_sf"/>
</dbReference>
<evidence type="ECO:0000313" key="1">
    <source>
        <dbReference type="EMBL" id="KDQ57418.1"/>
    </source>
</evidence>
<gene>
    <name evidence="1" type="ORF">JAAARDRAFT_78615</name>
</gene>
<name>A0A067PRI3_9AGAM</name>
<dbReference type="AlphaFoldDB" id="A0A067PRI3"/>
<dbReference type="STRING" id="933084.A0A067PRI3"/>
<evidence type="ECO:0008006" key="3">
    <source>
        <dbReference type="Google" id="ProtNLM"/>
    </source>
</evidence>
<accession>A0A067PRI3</accession>
<keyword evidence="2" id="KW-1185">Reference proteome</keyword>
<sequence>MSNIKFDIVVDNKPNSLPSAEEIIQQCRTHALANAANSTSYKRGVSLVDESKDGAPYAWVKYGRSITMAEARTQHYVAQVVNGDDDAAVVRVPYVYLSFESHGRGYIVMEFIDGVICSDADAKLVAAAVQFLATIRGPTTQPGPIGGGPICHDFFIERESSLTYSSVGLLEKHINGILKHEGRPHRVSLGPEVEEYGLRLCLSDMNRDNFIKDRKNKIVALDFGASCFLPVSFFDFALRHFDYFTQLLRMRIPRPKSKQLEALLVASFSLVPYGTNKIAHRCPTRAQGSGPVDFAHKPSRLSTGPRLLRVIVRRCELSRCLLSRSSLPTPSHTVRARRFSDIYMP</sequence>
<proteinExistence type="predicted"/>
<dbReference type="SUPFAM" id="SSF56112">
    <property type="entry name" value="Protein kinase-like (PK-like)"/>
    <property type="match status" value="1"/>
</dbReference>
<evidence type="ECO:0000313" key="2">
    <source>
        <dbReference type="Proteomes" id="UP000027265"/>
    </source>
</evidence>
<dbReference type="OrthoDB" id="3250044at2759"/>
<dbReference type="Proteomes" id="UP000027265">
    <property type="component" value="Unassembled WGS sequence"/>
</dbReference>
<dbReference type="EMBL" id="KL197719">
    <property type="protein sequence ID" value="KDQ57418.1"/>
    <property type="molecule type" value="Genomic_DNA"/>
</dbReference>